<comment type="caution">
    <text evidence="1">The sequence shown here is derived from an EMBL/GenBank/DDBJ whole genome shotgun (WGS) entry which is preliminary data.</text>
</comment>
<dbReference type="GO" id="GO:0032259">
    <property type="term" value="P:methylation"/>
    <property type="evidence" value="ECO:0007669"/>
    <property type="project" value="UniProtKB-KW"/>
</dbReference>
<dbReference type="Gene3D" id="3.40.50.150">
    <property type="entry name" value="Vaccinia Virus protein VP39"/>
    <property type="match status" value="1"/>
</dbReference>
<evidence type="ECO:0000313" key="1">
    <source>
        <dbReference type="EMBL" id="KOT46804.1"/>
    </source>
</evidence>
<keyword evidence="1" id="KW-0489">Methyltransferase</keyword>
<evidence type="ECO:0000313" key="2">
    <source>
        <dbReference type="Proteomes" id="UP000037773"/>
    </source>
</evidence>
<dbReference type="PATRIC" id="fig|36816.3.peg.235"/>
<dbReference type="Proteomes" id="UP000037773">
    <property type="component" value="Unassembled WGS sequence"/>
</dbReference>
<organism evidence="1 2">
    <name type="scientific">Streptomyces caelestis</name>
    <dbReference type="NCBI Taxonomy" id="36816"/>
    <lineage>
        <taxon>Bacteria</taxon>
        <taxon>Bacillati</taxon>
        <taxon>Actinomycetota</taxon>
        <taxon>Actinomycetes</taxon>
        <taxon>Kitasatosporales</taxon>
        <taxon>Streptomycetaceae</taxon>
        <taxon>Streptomyces</taxon>
    </lineage>
</organism>
<gene>
    <name evidence="1" type="ORF">ADK41_01085</name>
</gene>
<dbReference type="RefSeq" id="WP_030819393.1">
    <property type="nucleotide sequence ID" value="NZ_LGCN01000001.1"/>
</dbReference>
<proteinExistence type="predicted"/>
<dbReference type="InterPro" id="IPR029063">
    <property type="entry name" value="SAM-dependent_MTases_sf"/>
</dbReference>
<dbReference type="OrthoDB" id="3197274at2"/>
<protein>
    <submittedName>
        <fullName evidence="1">DNA methyltransferase</fullName>
    </submittedName>
</protein>
<name>A0A0M9XB59_9ACTN</name>
<dbReference type="SUPFAM" id="SSF53335">
    <property type="entry name" value="S-adenosyl-L-methionine-dependent methyltransferases"/>
    <property type="match status" value="2"/>
</dbReference>
<reference evidence="1 2" key="1">
    <citation type="submission" date="2015-07" db="EMBL/GenBank/DDBJ databases">
        <authorList>
            <person name="Noorani M."/>
        </authorList>
    </citation>
    <scope>NUCLEOTIDE SEQUENCE [LARGE SCALE GENOMIC DNA]</scope>
    <source>
        <strain evidence="1 2">NRRL B-24567</strain>
    </source>
</reference>
<sequence length="906" mass="98962">MTRMIERWFPSAEVSANSDKGWGSGNSEISLFMWFAKRPTAQAKAATICSLLPWPDDAEEQTRLQNLVREAMTGRYAAWNELQAEIAKTNPEGATTLDPFSGRGMIPLESARLGVQASAVDYSPIAVLASHLLTSAPFEDWSEEPELPFGEERDHLLMSRTDRLLGDLESLFAEIQTRHAAAMSDVYPRHNGALPWGYLWSVTIPCQECHHRFPLIGSYELMPARGDRGAVSFYIDADRATGTWEAVVTPGKPTRTPTLTNAVVNGKKVAGKSAICVFCNHVHPLAVHRRLLDEGQGQDALVLAADIDVKSQKTFRQPTDAEREAVAAADRALAAEPAFSPFLPAIPDEGIAPGNNNIIGPSIYGAKTYGDFMVTRQTLSYVRLARIINELGDELTAAGMSRDYVRALTGYATAVVVKKLRRSTRGARFQSSGGARVGDLFVNEGSITFSHDFFEAGIGDGPGTWKSIADNVLTACRNLFADLRGAPASVQRGTATALPFPPRTFTAVVTDPPYDQMIAYADASDLFYTWAKRCLHNTWPELAITADPHGCQDKSQEIIVKRVRGEAPDEHRTREHYDTLIADAFTQMRQVVRDDGVVTIVFGHGEPEVWQRLLHSIERAGLVMTGSWPANTESGGQQGKANIETTLTMACRPAPAGRPAGRKGAVEAEIKTEIKQRYPNWERWGLAPADMLMAAAGPAMEVVGRYSEVLDAKGEPVDIYTFLPLARAAVQEAMAVEVNRQPLAAFDARTRFALWWIRLYGRQVQAKSELRWQALASSLDLASVRNLVADADKGVRFITSREYSGKVDGDSASIDVALALAAASGEGLQAMGHVLAASERGVDDTYLWSTVQFLADRLPDNDPDSIAFTRVLRTRPGIGSAAEAAAASVLESARRQQEQDAQLRLH</sequence>
<dbReference type="EMBL" id="LGCN01000001">
    <property type="protein sequence ID" value="KOT46804.1"/>
    <property type="molecule type" value="Genomic_DNA"/>
</dbReference>
<keyword evidence="2" id="KW-1185">Reference proteome</keyword>
<accession>A0A0M9XB59</accession>
<keyword evidence="1" id="KW-0808">Transferase</keyword>
<dbReference type="AlphaFoldDB" id="A0A0M9XB59"/>
<dbReference type="GO" id="GO:0008168">
    <property type="term" value="F:methyltransferase activity"/>
    <property type="evidence" value="ECO:0007669"/>
    <property type="project" value="UniProtKB-KW"/>
</dbReference>